<dbReference type="GO" id="GO:0007043">
    <property type="term" value="P:cell-cell junction assembly"/>
    <property type="evidence" value="ECO:0007669"/>
    <property type="project" value="TreeGrafter"/>
</dbReference>
<dbReference type="GO" id="GO:0044331">
    <property type="term" value="P:cell-cell adhesion mediated by cadherin"/>
    <property type="evidence" value="ECO:0007669"/>
    <property type="project" value="TreeGrafter"/>
</dbReference>
<dbReference type="GeneID" id="104967301"/>
<dbReference type="GO" id="GO:0005912">
    <property type="term" value="C:adherens junction"/>
    <property type="evidence" value="ECO:0007669"/>
    <property type="project" value="TreeGrafter"/>
</dbReference>
<dbReference type="Proteomes" id="UP000504611">
    <property type="component" value="Unplaced"/>
</dbReference>
<dbReference type="OrthoDB" id="6250271at2759"/>
<dbReference type="GO" id="GO:0007156">
    <property type="term" value="P:homophilic cell adhesion via plasma membrane adhesion molecules"/>
    <property type="evidence" value="ECO:0007669"/>
    <property type="project" value="InterPro"/>
</dbReference>
<evidence type="ECO:0000256" key="5">
    <source>
        <dbReference type="PROSITE-ProRule" id="PRU00043"/>
    </source>
</evidence>
<evidence type="ECO:0000256" key="6">
    <source>
        <dbReference type="SAM" id="MobiDB-lite"/>
    </source>
</evidence>
<organism evidence="9 10">
    <name type="scientific">Notothenia coriiceps</name>
    <name type="common">black rockcod</name>
    <dbReference type="NCBI Taxonomy" id="8208"/>
    <lineage>
        <taxon>Eukaryota</taxon>
        <taxon>Metazoa</taxon>
        <taxon>Chordata</taxon>
        <taxon>Craniata</taxon>
        <taxon>Vertebrata</taxon>
        <taxon>Euteleostomi</taxon>
        <taxon>Actinopterygii</taxon>
        <taxon>Neopterygii</taxon>
        <taxon>Teleostei</taxon>
        <taxon>Neoteleostei</taxon>
        <taxon>Acanthomorphata</taxon>
        <taxon>Eupercaria</taxon>
        <taxon>Perciformes</taxon>
        <taxon>Notothenioidei</taxon>
        <taxon>Nototheniidae</taxon>
        <taxon>Notothenia</taxon>
    </lineage>
</organism>
<keyword evidence="7" id="KW-1133">Transmembrane helix</keyword>
<keyword evidence="4 7" id="KW-0472">Membrane</keyword>
<feature type="transmembrane region" description="Helical" evidence="7">
    <location>
        <begin position="12"/>
        <end position="34"/>
    </location>
</feature>
<dbReference type="AlphaFoldDB" id="A0A6I9Q2L6"/>
<comment type="subcellular location">
    <subcellularLocation>
        <location evidence="1">Membrane</location>
    </subcellularLocation>
</comment>
<dbReference type="GO" id="GO:0016477">
    <property type="term" value="P:cell migration"/>
    <property type="evidence" value="ECO:0007669"/>
    <property type="project" value="TreeGrafter"/>
</dbReference>
<dbReference type="PANTHER" id="PTHR24027:SF273">
    <property type="entry name" value="CADHERIN-8"/>
    <property type="match status" value="1"/>
</dbReference>
<evidence type="ECO:0000313" key="10">
    <source>
        <dbReference type="RefSeq" id="XP_010795015.1"/>
    </source>
</evidence>
<dbReference type="SUPFAM" id="SSF49313">
    <property type="entry name" value="Cadherin-like"/>
    <property type="match status" value="1"/>
</dbReference>
<sequence>MPRRSEEMLVDLWMSLLLVWITCVPCVSMTPIIGPSKSTQTGGSAAVVSGPGEGQRLLSRAKRGWVWNQMFVLEEFSGPDPILVGRLHTDLDVGGKNIKYVLAGEGAGTIFAINELTGDIHAMKRLDREEKAEYTLTAQVVNADNDQPLEPPSEFIIKVQDINDNPPQFNEGPYRASVPEMSGVGESCH</sequence>
<keyword evidence="2" id="KW-0677">Repeat</keyword>
<dbReference type="GO" id="GO:0043083">
    <property type="term" value="C:synaptic cleft"/>
    <property type="evidence" value="ECO:0007669"/>
    <property type="project" value="TreeGrafter"/>
</dbReference>
<name>A0A6I9Q2L6_9TELE</name>
<evidence type="ECO:0000256" key="7">
    <source>
        <dbReference type="SAM" id="Phobius"/>
    </source>
</evidence>
<evidence type="ECO:0000313" key="9">
    <source>
        <dbReference type="Proteomes" id="UP000504611"/>
    </source>
</evidence>
<protein>
    <submittedName>
        <fullName evidence="10">Cadherin-8-like</fullName>
    </submittedName>
</protein>
<feature type="region of interest" description="Disordered" evidence="6">
    <location>
        <begin position="170"/>
        <end position="189"/>
    </location>
</feature>
<evidence type="ECO:0000256" key="1">
    <source>
        <dbReference type="ARBA" id="ARBA00004370"/>
    </source>
</evidence>
<dbReference type="FunFam" id="2.60.40.60:FF:000009">
    <property type="entry name" value="Cadherin 24"/>
    <property type="match status" value="1"/>
</dbReference>
<keyword evidence="9" id="KW-1185">Reference proteome</keyword>
<proteinExistence type="predicted"/>
<dbReference type="InterPro" id="IPR015919">
    <property type="entry name" value="Cadherin-like_sf"/>
</dbReference>
<dbReference type="GO" id="GO:0045296">
    <property type="term" value="F:cadherin binding"/>
    <property type="evidence" value="ECO:0007669"/>
    <property type="project" value="TreeGrafter"/>
</dbReference>
<dbReference type="PROSITE" id="PS50268">
    <property type="entry name" value="CADHERIN_2"/>
    <property type="match status" value="1"/>
</dbReference>
<dbReference type="PROSITE" id="PS00232">
    <property type="entry name" value="CADHERIN_1"/>
    <property type="match status" value="1"/>
</dbReference>
<gene>
    <name evidence="10" type="primary">LOC104967301</name>
</gene>
<keyword evidence="3 5" id="KW-0106">Calcium</keyword>
<dbReference type="InterPro" id="IPR002126">
    <property type="entry name" value="Cadherin-like_dom"/>
</dbReference>
<dbReference type="GO" id="GO:0016342">
    <property type="term" value="C:catenin complex"/>
    <property type="evidence" value="ECO:0007669"/>
    <property type="project" value="TreeGrafter"/>
</dbReference>
<evidence type="ECO:0000256" key="3">
    <source>
        <dbReference type="ARBA" id="ARBA00022837"/>
    </source>
</evidence>
<dbReference type="PRINTS" id="PR00205">
    <property type="entry name" value="CADHERIN"/>
</dbReference>
<dbReference type="Pfam" id="PF00028">
    <property type="entry name" value="Cadherin"/>
    <property type="match status" value="1"/>
</dbReference>
<dbReference type="KEGG" id="ncc:104967301"/>
<feature type="domain" description="Cadherin" evidence="8">
    <location>
        <begin position="89"/>
        <end position="169"/>
    </location>
</feature>
<dbReference type="GO" id="GO:0005509">
    <property type="term" value="F:calcium ion binding"/>
    <property type="evidence" value="ECO:0007669"/>
    <property type="project" value="UniProtKB-UniRule"/>
</dbReference>
<evidence type="ECO:0000256" key="2">
    <source>
        <dbReference type="ARBA" id="ARBA00022737"/>
    </source>
</evidence>
<dbReference type="PANTHER" id="PTHR24027">
    <property type="entry name" value="CADHERIN-23"/>
    <property type="match status" value="1"/>
</dbReference>
<dbReference type="SMART" id="SM00112">
    <property type="entry name" value="CA"/>
    <property type="match status" value="1"/>
</dbReference>
<dbReference type="GO" id="GO:0043679">
    <property type="term" value="C:axon terminus"/>
    <property type="evidence" value="ECO:0007669"/>
    <property type="project" value="TreeGrafter"/>
</dbReference>
<dbReference type="InterPro" id="IPR020894">
    <property type="entry name" value="Cadherin_CS"/>
</dbReference>
<keyword evidence="7" id="KW-0812">Transmembrane</keyword>
<dbReference type="GO" id="GO:0000902">
    <property type="term" value="P:cell morphogenesis"/>
    <property type="evidence" value="ECO:0007669"/>
    <property type="project" value="TreeGrafter"/>
</dbReference>
<dbReference type="Gene3D" id="2.60.40.60">
    <property type="entry name" value="Cadherins"/>
    <property type="match status" value="2"/>
</dbReference>
<reference evidence="10" key="1">
    <citation type="submission" date="2025-08" db="UniProtKB">
        <authorList>
            <consortium name="RefSeq"/>
        </authorList>
    </citation>
    <scope>IDENTIFICATION</scope>
    <source>
        <tissue evidence="10">Muscle</tissue>
    </source>
</reference>
<evidence type="ECO:0000259" key="8">
    <source>
        <dbReference type="PROSITE" id="PS50268"/>
    </source>
</evidence>
<dbReference type="GO" id="GO:0034332">
    <property type="term" value="P:adherens junction organization"/>
    <property type="evidence" value="ECO:0007669"/>
    <property type="project" value="TreeGrafter"/>
</dbReference>
<evidence type="ECO:0000256" key="4">
    <source>
        <dbReference type="ARBA" id="ARBA00023136"/>
    </source>
</evidence>
<dbReference type="InterPro" id="IPR039808">
    <property type="entry name" value="Cadherin"/>
</dbReference>
<dbReference type="GO" id="GO:0008013">
    <property type="term" value="F:beta-catenin binding"/>
    <property type="evidence" value="ECO:0007669"/>
    <property type="project" value="TreeGrafter"/>
</dbReference>
<dbReference type="RefSeq" id="XP_010795015.1">
    <property type="nucleotide sequence ID" value="XM_010796713.1"/>
</dbReference>
<dbReference type="CDD" id="cd11304">
    <property type="entry name" value="Cadherin_repeat"/>
    <property type="match status" value="1"/>
</dbReference>
<dbReference type="GO" id="GO:0016339">
    <property type="term" value="P:calcium-dependent cell-cell adhesion via plasma membrane cell adhesion molecules"/>
    <property type="evidence" value="ECO:0007669"/>
    <property type="project" value="TreeGrafter"/>
</dbReference>
<accession>A0A6I9Q2L6</accession>